<name>A0ABR2H2J7_9EUKA</name>
<protein>
    <submittedName>
        <fullName evidence="1">Uncharacterized protein</fullName>
    </submittedName>
</protein>
<keyword evidence="2" id="KW-1185">Reference proteome</keyword>
<proteinExistence type="predicted"/>
<evidence type="ECO:0000313" key="1">
    <source>
        <dbReference type="EMBL" id="KAK8840430.1"/>
    </source>
</evidence>
<evidence type="ECO:0000313" key="2">
    <source>
        <dbReference type="Proteomes" id="UP001470230"/>
    </source>
</evidence>
<comment type="caution">
    <text evidence="1">The sequence shown here is derived from an EMBL/GenBank/DDBJ whole genome shotgun (WGS) entry which is preliminary data.</text>
</comment>
<reference evidence="1 2" key="1">
    <citation type="submission" date="2024-04" db="EMBL/GenBank/DDBJ databases">
        <title>Tritrichomonas musculus Genome.</title>
        <authorList>
            <person name="Alves-Ferreira E."/>
            <person name="Grigg M."/>
            <person name="Lorenzi H."/>
            <person name="Galac M."/>
        </authorList>
    </citation>
    <scope>NUCLEOTIDE SEQUENCE [LARGE SCALE GENOMIC DNA]</scope>
    <source>
        <strain evidence="1 2">EAF2021</strain>
    </source>
</reference>
<accession>A0ABR2H2J7</accession>
<gene>
    <name evidence="1" type="ORF">M9Y10_030635</name>
</gene>
<organism evidence="1 2">
    <name type="scientific">Tritrichomonas musculus</name>
    <dbReference type="NCBI Taxonomy" id="1915356"/>
    <lineage>
        <taxon>Eukaryota</taxon>
        <taxon>Metamonada</taxon>
        <taxon>Parabasalia</taxon>
        <taxon>Tritrichomonadida</taxon>
        <taxon>Tritrichomonadidae</taxon>
        <taxon>Tritrichomonas</taxon>
    </lineage>
</organism>
<dbReference type="Proteomes" id="UP001470230">
    <property type="component" value="Unassembled WGS sequence"/>
</dbReference>
<sequence>MFQENERKGQQMREAKSQKHFFNGYKSKYQKNDVYVSPPIDDHLSDQRYQQMTLNIGNDSDKIISNNKEITQSNNIFSPYYTIYSHINDLQTSIQETNKCI</sequence>
<dbReference type="EMBL" id="JAPFFF010000045">
    <property type="protein sequence ID" value="KAK8840430.1"/>
    <property type="molecule type" value="Genomic_DNA"/>
</dbReference>